<evidence type="ECO:0000313" key="2">
    <source>
        <dbReference type="EMBL" id="CAD8641211.1"/>
    </source>
</evidence>
<feature type="region of interest" description="Disordered" evidence="1">
    <location>
        <begin position="28"/>
        <end position="100"/>
    </location>
</feature>
<protein>
    <submittedName>
        <fullName evidence="2">Uncharacterized protein</fullName>
    </submittedName>
</protein>
<evidence type="ECO:0000256" key="1">
    <source>
        <dbReference type="SAM" id="MobiDB-lite"/>
    </source>
</evidence>
<reference evidence="2" key="1">
    <citation type="submission" date="2021-01" db="EMBL/GenBank/DDBJ databases">
        <authorList>
            <person name="Corre E."/>
            <person name="Pelletier E."/>
            <person name="Niang G."/>
            <person name="Scheremetjew M."/>
            <person name="Finn R."/>
            <person name="Kale V."/>
            <person name="Holt S."/>
            <person name="Cochrane G."/>
            <person name="Meng A."/>
            <person name="Brown T."/>
            <person name="Cohen L."/>
        </authorList>
    </citation>
    <scope>NUCLEOTIDE SEQUENCE</scope>
    <source>
        <strain evidence="2">CCAP979/52</strain>
    </source>
</reference>
<feature type="compositionally biased region" description="Gly residues" evidence="1">
    <location>
        <begin position="91"/>
        <end position="100"/>
    </location>
</feature>
<dbReference type="EMBL" id="HBEZ01034189">
    <property type="protein sequence ID" value="CAD8641211.1"/>
    <property type="molecule type" value="Transcribed_RNA"/>
</dbReference>
<dbReference type="AlphaFoldDB" id="A0A7S0QNX5"/>
<organism evidence="2">
    <name type="scientific">Cryptomonas curvata</name>
    <dbReference type="NCBI Taxonomy" id="233186"/>
    <lineage>
        <taxon>Eukaryota</taxon>
        <taxon>Cryptophyceae</taxon>
        <taxon>Cryptomonadales</taxon>
        <taxon>Cryptomonadaceae</taxon>
        <taxon>Cryptomonas</taxon>
    </lineage>
</organism>
<accession>A0A7S0QNX5</accession>
<proteinExistence type="predicted"/>
<sequence length="100" mass="9826">MRLGVGVGARSVGRGQVDAAASGAQVIKRGGPAAARPRQQRFGDFGSKSPGQWPASDGCGGPAPARRAIRVAGPRPMAAVRSCSDPADDSGSGGGPSSGR</sequence>
<name>A0A7S0QNX5_9CRYP</name>
<gene>
    <name evidence="2" type="ORF">CCUR1050_LOCUS18895</name>
</gene>